<keyword evidence="1" id="KW-0808">Transferase</keyword>
<dbReference type="GO" id="GO:0016740">
    <property type="term" value="F:transferase activity"/>
    <property type="evidence" value="ECO:0007669"/>
    <property type="project" value="UniProtKB-KW"/>
</dbReference>
<evidence type="ECO:0000313" key="2">
    <source>
        <dbReference type="Proteomes" id="UP000554766"/>
    </source>
</evidence>
<dbReference type="GeneID" id="5054356"/>
<proteinExistence type="predicted"/>
<name>A0A7L4PBK0_9CREN</name>
<dbReference type="Proteomes" id="UP000554766">
    <property type="component" value="Unassembled WGS sequence"/>
</dbReference>
<keyword evidence="2" id="KW-1185">Reference proteome</keyword>
<accession>A0A7L4PBK0</accession>
<evidence type="ECO:0000313" key="1">
    <source>
        <dbReference type="EMBL" id="NYR15490.1"/>
    </source>
</evidence>
<dbReference type="RefSeq" id="WP_011900699.1">
    <property type="nucleotide sequence ID" value="NZ_JAAVJF010000002.1"/>
</dbReference>
<reference evidence="1 2" key="1">
    <citation type="journal article" date="2020" name="Nat. Commun.">
        <title>The structures of two archaeal type IV pili illuminate evolutionary relationships.</title>
        <authorList>
            <person name="Wang F."/>
            <person name="Baquero D.P."/>
            <person name="Su Z."/>
            <person name="Beltran L.C."/>
            <person name="Prangishvili D."/>
            <person name="Krupovic M."/>
            <person name="Egelman E.H."/>
        </authorList>
    </citation>
    <scope>NUCLEOTIDE SEQUENCE [LARGE SCALE GENOMIC DNA]</scope>
    <source>
        <strain evidence="1 2">2GA</strain>
    </source>
</reference>
<organism evidence="1 2">
    <name type="scientific">Pyrobaculum arsenaticum</name>
    <dbReference type="NCBI Taxonomy" id="121277"/>
    <lineage>
        <taxon>Archaea</taxon>
        <taxon>Thermoproteota</taxon>
        <taxon>Thermoprotei</taxon>
        <taxon>Thermoproteales</taxon>
        <taxon>Thermoproteaceae</taxon>
        <taxon>Pyrobaculum</taxon>
    </lineage>
</organism>
<dbReference type="OMA" id="CEGGHAY"/>
<protein>
    <submittedName>
        <fullName evidence="1">Glutathione S-transferase</fullName>
    </submittedName>
</protein>
<comment type="caution">
    <text evidence="1">The sequence shown here is derived from an EMBL/GenBank/DDBJ whole genome shotgun (WGS) entry which is preliminary data.</text>
</comment>
<sequence>MNFEEFLNWAESQNPIFSRQIPHILAYEEPRVYFVRDLMLLMAFEADGNEVRLGFLDLRKRVLLAAESCEALEEDSTLWAEAEDVPWPGYTTKFAFSVYPIGCEGGHAYGFVAVKINTTSEKLFFNWGAVAYSLLRDRTEEYLQELNRKIRVVDAVEVV</sequence>
<dbReference type="EMBL" id="JAAVJF010000002">
    <property type="protein sequence ID" value="NYR15490.1"/>
    <property type="molecule type" value="Genomic_DNA"/>
</dbReference>
<gene>
    <name evidence="1" type="ORF">HC235_05935</name>
</gene>
<dbReference type="AlphaFoldDB" id="A0A7L4PBK0"/>